<evidence type="ECO:0000313" key="1">
    <source>
        <dbReference type="EMBL" id="GAT18405.1"/>
    </source>
</evidence>
<name>A0A1Z5H5K9_9LACO</name>
<dbReference type="Gene3D" id="1.10.1900.10">
    <property type="entry name" value="c-terminal domain of poly(a) binding protein"/>
    <property type="match status" value="1"/>
</dbReference>
<dbReference type="RefSeq" id="WP_098823911.1">
    <property type="nucleotide sequence ID" value="NZ_BCMJ01000002.1"/>
</dbReference>
<gene>
    <name evidence="1" type="ORF">IWT5_00679</name>
</gene>
<dbReference type="InterPro" id="IPR008316">
    <property type="entry name" value="UCP029876"/>
</dbReference>
<sequence>MTNLLNNSIGDKKRYRQFKQEVEALPKAYAETFNALQSYIWNFAKNGAMMDVLEEMLHMFQESAAEKVPVNQLIGDDPVEFAENIMAQYPDELWLIKYRTRLREQVKKAEQLSD</sequence>
<reference evidence="1 2" key="1">
    <citation type="submission" date="2015-11" db="EMBL/GenBank/DDBJ databases">
        <title>Draft genome sequences of new species of the genus Lactobacillus isolated from orchardgrass silage.</title>
        <authorList>
            <person name="Tohno M."/>
            <person name="Tanizawa Y."/>
            <person name="Arita M."/>
        </authorList>
    </citation>
    <scope>NUCLEOTIDE SEQUENCE [LARGE SCALE GENOMIC DNA]</scope>
    <source>
        <strain evidence="1 2">IWT5</strain>
    </source>
</reference>
<evidence type="ECO:0008006" key="3">
    <source>
        <dbReference type="Google" id="ProtNLM"/>
    </source>
</evidence>
<proteinExistence type="predicted"/>
<comment type="caution">
    <text evidence="1">The sequence shown here is derived from an EMBL/GenBank/DDBJ whole genome shotgun (WGS) entry which is preliminary data.</text>
</comment>
<dbReference type="Pfam" id="PF06304">
    <property type="entry name" value="DUF1048"/>
    <property type="match status" value="1"/>
</dbReference>
<dbReference type="OrthoDB" id="2087617at2"/>
<evidence type="ECO:0000313" key="2">
    <source>
        <dbReference type="Proteomes" id="UP000223370"/>
    </source>
</evidence>
<accession>A0A1Z5H5K9</accession>
<dbReference type="AlphaFoldDB" id="A0A1Z5H5K9"/>
<dbReference type="EMBL" id="BCMJ01000002">
    <property type="protein sequence ID" value="GAT18405.1"/>
    <property type="molecule type" value="Genomic_DNA"/>
</dbReference>
<organism evidence="1 2">
    <name type="scientific">Secundilactobacillus silagincola</name>
    <dbReference type="NCBI Taxonomy" id="1714681"/>
    <lineage>
        <taxon>Bacteria</taxon>
        <taxon>Bacillati</taxon>
        <taxon>Bacillota</taxon>
        <taxon>Bacilli</taxon>
        <taxon>Lactobacillales</taxon>
        <taxon>Lactobacillaceae</taxon>
        <taxon>Secundilactobacillus</taxon>
    </lineage>
</organism>
<keyword evidence="2" id="KW-1185">Reference proteome</keyword>
<dbReference type="SUPFAM" id="SSF158560">
    <property type="entry name" value="BH3980-like"/>
    <property type="match status" value="1"/>
</dbReference>
<protein>
    <recommendedName>
        <fullName evidence="3">DUF1048 domain-containing protein</fullName>
    </recommendedName>
</protein>
<dbReference type="Proteomes" id="UP000223370">
    <property type="component" value="Unassembled WGS sequence"/>
</dbReference>